<dbReference type="RefSeq" id="WP_311557783.1">
    <property type="nucleotide sequence ID" value="NZ_JAVREJ010000013.1"/>
</dbReference>
<sequence length="83" mass="9121">MSQWIKASVSNAQGSCVQMRRVGEMIEVRDSKDPDGPVLRFTPDEIAAWLDGAKRGEFDDLSWVDQSSVTGVSVAEAVGHRWA</sequence>
<evidence type="ECO:0000313" key="3">
    <source>
        <dbReference type="Proteomes" id="UP001183202"/>
    </source>
</evidence>
<dbReference type="InterPro" id="IPR007278">
    <property type="entry name" value="DUF397"/>
</dbReference>
<accession>A0ABU2NEL0</accession>
<evidence type="ECO:0000313" key="2">
    <source>
        <dbReference type="EMBL" id="MDT0351458.1"/>
    </source>
</evidence>
<proteinExistence type="predicted"/>
<protein>
    <submittedName>
        <fullName evidence="2">DUF397 domain-containing protein</fullName>
    </submittedName>
</protein>
<organism evidence="2 3">
    <name type="scientific">Pseudonocardia charpentierae</name>
    <dbReference type="NCBI Taxonomy" id="3075545"/>
    <lineage>
        <taxon>Bacteria</taxon>
        <taxon>Bacillati</taxon>
        <taxon>Actinomycetota</taxon>
        <taxon>Actinomycetes</taxon>
        <taxon>Pseudonocardiales</taxon>
        <taxon>Pseudonocardiaceae</taxon>
        <taxon>Pseudonocardia</taxon>
    </lineage>
</organism>
<evidence type="ECO:0000259" key="1">
    <source>
        <dbReference type="Pfam" id="PF04149"/>
    </source>
</evidence>
<comment type="caution">
    <text evidence="2">The sequence shown here is derived from an EMBL/GenBank/DDBJ whole genome shotgun (WGS) entry which is preliminary data.</text>
</comment>
<name>A0ABU2NEL0_9PSEU</name>
<dbReference type="EMBL" id="JAVREJ010000013">
    <property type="protein sequence ID" value="MDT0351458.1"/>
    <property type="molecule type" value="Genomic_DNA"/>
</dbReference>
<dbReference type="Proteomes" id="UP001183202">
    <property type="component" value="Unassembled WGS sequence"/>
</dbReference>
<keyword evidence="3" id="KW-1185">Reference proteome</keyword>
<dbReference type="Pfam" id="PF04149">
    <property type="entry name" value="DUF397"/>
    <property type="match status" value="1"/>
</dbReference>
<feature type="domain" description="DUF397" evidence="1">
    <location>
        <begin position="3"/>
        <end position="54"/>
    </location>
</feature>
<reference evidence="3" key="1">
    <citation type="submission" date="2023-07" db="EMBL/GenBank/DDBJ databases">
        <title>30 novel species of actinomycetes from the DSMZ collection.</title>
        <authorList>
            <person name="Nouioui I."/>
        </authorList>
    </citation>
    <scope>NUCLEOTIDE SEQUENCE [LARGE SCALE GENOMIC DNA]</scope>
    <source>
        <strain evidence="3">DSM 45834</strain>
    </source>
</reference>
<gene>
    <name evidence="2" type="ORF">RM445_18155</name>
</gene>